<dbReference type="InterPro" id="IPR033316">
    <property type="entry name" value="RBBP8-like"/>
</dbReference>
<feature type="region of interest" description="Disordered" evidence="5">
    <location>
        <begin position="318"/>
        <end position="389"/>
    </location>
</feature>
<dbReference type="RefSeq" id="XP_013759294.1">
    <property type="nucleotide sequence ID" value="XM_013903840.1"/>
</dbReference>
<keyword evidence="3" id="KW-0539">Nucleus</keyword>
<dbReference type="InterPro" id="IPR013882">
    <property type="entry name" value="Ctp1_C"/>
</dbReference>
<evidence type="ECO:0000256" key="2">
    <source>
        <dbReference type="ARBA" id="ARBA00022763"/>
    </source>
</evidence>
<dbReference type="PANTHER" id="PTHR15107">
    <property type="entry name" value="RETINOBLASTOMA BINDING PROTEIN 8"/>
    <property type="match status" value="1"/>
</dbReference>
<name>A0A0L0D6T6_THETB</name>
<dbReference type="AlphaFoldDB" id="A0A0L0D6T6"/>
<organism evidence="7 8">
    <name type="scientific">Thecamonas trahens ATCC 50062</name>
    <dbReference type="NCBI Taxonomy" id="461836"/>
    <lineage>
        <taxon>Eukaryota</taxon>
        <taxon>Apusozoa</taxon>
        <taxon>Apusomonadida</taxon>
        <taxon>Apusomonadidae</taxon>
        <taxon>Thecamonas</taxon>
    </lineage>
</organism>
<reference evidence="7 8" key="1">
    <citation type="submission" date="2010-05" db="EMBL/GenBank/DDBJ databases">
        <title>The Genome Sequence of Thecamonas trahens ATCC 50062.</title>
        <authorList>
            <consortium name="The Broad Institute Genome Sequencing Platform"/>
            <person name="Russ C."/>
            <person name="Cuomo C."/>
            <person name="Shea T."/>
            <person name="Young S.K."/>
            <person name="Zeng Q."/>
            <person name="Koehrsen M."/>
            <person name="Haas B."/>
            <person name="Borodovsky M."/>
            <person name="Guigo R."/>
            <person name="Alvarado L."/>
            <person name="Berlin A."/>
            <person name="Bochicchio J."/>
            <person name="Borenstein D."/>
            <person name="Chapman S."/>
            <person name="Chen Z."/>
            <person name="Freedman E."/>
            <person name="Gellesch M."/>
            <person name="Goldberg J."/>
            <person name="Griggs A."/>
            <person name="Gujja S."/>
            <person name="Heilman E."/>
            <person name="Heiman D."/>
            <person name="Hepburn T."/>
            <person name="Howarth C."/>
            <person name="Jen D."/>
            <person name="Larson L."/>
            <person name="Mehta T."/>
            <person name="Park D."/>
            <person name="Pearson M."/>
            <person name="Roberts A."/>
            <person name="Saif S."/>
            <person name="Shenoy N."/>
            <person name="Sisk P."/>
            <person name="Stolte C."/>
            <person name="Sykes S."/>
            <person name="Thomson T."/>
            <person name="Walk T."/>
            <person name="White J."/>
            <person name="Yandava C."/>
            <person name="Burger G."/>
            <person name="Gray M.W."/>
            <person name="Holland P.W.H."/>
            <person name="King N."/>
            <person name="Lang F.B.F."/>
            <person name="Roger A.J."/>
            <person name="Ruiz-Trillo I."/>
            <person name="Lander E."/>
            <person name="Nusbaum C."/>
        </authorList>
    </citation>
    <scope>NUCLEOTIDE SEQUENCE [LARGE SCALE GENOMIC DNA]</scope>
    <source>
        <strain evidence="7 8">ATCC 50062</strain>
    </source>
</reference>
<feature type="domain" description="DNA endonuclease activator Ctp1 C-terminal" evidence="6">
    <location>
        <begin position="284"/>
        <end position="315"/>
    </location>
</feature>
<dbReference type="STRING" id="461836.A0A0L0D6T6"/>
<dbReference type="GO" id="GO:0010792">
    <property type="term" value="P:DNA double-strand break processing involved in repair via single-strand annealing"/>
    <property type="evidence" value="ECO:0007669"/>
    <property type="project" value="TreeGrafter"/>
</dbReference>
<accession>A0A0L0D6T6</accession>
<keyword evidence="8" id="KW-1185">Reference proteome</keyword>
<dbReference type="eggNOG" id="KOG0965">
    <property type="taxonomic scope" value="Eukaryota"/>
</dbReference>
<dbReference type="EMBL" id="GL349448">
    <property type="protein sequence ID" value="KNC47816.1"/>
    <property type="molecule type" value="Genomic_DNA"/>
</dbReference>
<comment type="subcellular location">
    <subcellularLocation>
        <location evidence="1">Nucleus</location>
    </subcellularLocation>
</comment>
<evidence type="ECO:0000313" key="8">
    <source>
        <dbReference type="Proteomes" id="UP000054408"/>
    </source>
</evidence>
<dbReference type="OMA" id="CEMCKAF"/>
<evidence type="ECO:0000259" key="6">
    <source>
        <dbReference type="Pfam" id="PF08573"/>
    </source>
</evidence>
<dbReference type="GO" id="GO:0003684">
    <property type="term" value="F:damaged DNA binding"/>
    <property type="evidence" value="ECO:0007669"/>
    <property type="project" value="TreeGrafter"/>
</dbReference>
<evidence type="ECO:0000256" key="1">
    <source>
        <dbReference type="ARBA" id="ARBA00004123"/>
    </source>
</evidence>
<dbReference type="GeneID" id="25563609"/>
<feature type="coiled-coil region" evidence="4">
    <location>
        <begin position="53"/>
        <end position="94"/>
    </location>
</feature>
<protein>
    <recommendedName>
        <fullName evidence="6">DNA endonuclease activator Ctp1 C-terminal domain-containing protein</fullName>
    </recommendedName>
</protein>
<gene>
    <name evidence="7" type="ORF">AMSG_04045</name>
</gene>
<proteinExistence type="predicted"/>
<feature type="compositionally biased region" description="Low complexity" evidence="5">
    <location>
        <begin position="362"/>
        <end position="383"/>
    </location>
</feature>
<dbReference type="Pfam" id="PF08573">
    <property type="entry name" value="SAE2"/>
    <property type="match status" value="2"/>
</dbReference>
<evidence type="ECO:0000256" key="3">
    <source>
        <dbReference type="ARBA" id="ARBA00023242"/>
    </source>
</evidence>
<feature type="compositionally biased region" description="Pro residues" evidence="5">
    <location>
        <begin position="324"/>
        <end position="334"/>
    </location>
</feature>
<feature type="compositionally biased region" description="Low complexity" evidence="5">
    <location>
        <begin position="115"/>
        <end position="124"/>
    </location>
</feature>
<sequence>MGDEVSARLPLKDIAEDAAGSALAVVRDVTRQALEQLAGTLLAEATARCETAGAAAEARAARLETELARTRELLQKSEEERAKLKRRVDELVGIVSGKRAEHSERKRKRKRAVEAATTMTDAAAAPPPREDRAQKMRAAAPVIDVLDDVESGSPPPAKKPRSRKSKKALKLRGRRVYNRDDEQSVGSPASVATIPPPAAFPAMARSTSITPGRDATRPAAGSCNDIDDSPSKPRPAVRTTRSPDFAYNEVVRNRAERSRLQGFTCEMCKAFYEACGVFNDNCEHDAVVQAASRHRARYPKPATPEGYWQIGFSSSAEAIDLSPANPPSPRPPPQEAHLRLESPPPPDMPDWRRAATGFGSLDSSTMAPASASSVSSVAVDMDAITQATR</sequence>
<evidence type="ECO:0000313" key="7">
    <source>
        <dbReference type="EMBL" id="KNC47816.1"/>
    </source>
</evidence>
<feature type="region of interest" description="Disordered" evidence="5">
    <location>
        <begin position="98"/>
        <end position="241"/>
    </location>
</feature>
<dbReference type="OrthoDB" id="5801062at2759"/>
<dbReference type="Proteomes" id="UP000054408">
    <property type="component" value="Unassembled WGS sequence"/>
</dbReference>
<keyword evidence="2" id="KW-0227">DNA damage</keyword>
<evidence type="ECO:0000256" key="4">
    <source>
        <dbReference type="SAM" id="Coils"/>
    </source>
</evidence>
<keyword evidence="4" id="KW-0175">Coiled coil</keyword>
<feature type="compositionally biased region" description="Basic residues" evidence="5">
    <location>
        <begin position="158"/>
        <end position="176"/>
    </location>
</feature>
<feature type="domain" description="DNA endonuclease activator Ctp1 C-terminal" evidence="6">
    <location>
        <begin position="246"/>
        <end position="278"/>
    </location>
</feature>
<dbReference type="GO" id="GO:0005634">
    <property type="term" value="C:nucleus"/>
    <property type="evidence" value="ECO:0007669"/>
    <property type="project" value="UniProtKB-SubCell"/>
</dbReference>
<dbReference type="PANTHER" id="PTHR15107:SF0">
    <property type="entry name" value="DNA ENDONUCLEASE ACTIVATOR CTP1 C-TERMINAL DOMAIN-CONTAINING PROTEIN"/>
    <property type="match status" value="1"/>
</dbReference>
<evidence type="ECO:0000256" key="5">
    <source>
        <dbReference type="SAM" id="MobiDB-lite"/>
    </source>
</evidence>